<evidence type="ECO:0000313" key="3">
    <source>
        <dbReference type="Proteomes" id="UP000318017"/>
    </source>
</evidence>
<organism evidence="2 3">
    <name type="scientific">Aureliella helgolandensis</name>
    <dbReference type="NCBI Taxonomy" id="2527968"/>
    <lineage>
        <taxon>Bacteria</taxon>
        <taxon>Pseudomonadati</taxon>
        <taxon>Planctomycetota</taxon>
        <taxon>Planctomycetia</taxon>
        <taxon>Pirellulales</taxon>
        <taxon>Pirellulaceae</taxon>
        <taxon>Aureliella</taxon>
    </lineage>
</organism>
<dbReference type="EMBL" id="CP036298">
    <property type="protein sequence ID" value="QDV24649.1"/>
    <property type="molecule type" value="Genomic_DNA"/>
</dbReference>
<dbReference type="OrthoDB" id="9812053at2"/>
<dbReference type="KEGG" id="ahel:Q31a_29690"/>
<evidence type="ECO:0000256" key="1">
    <source>
        <dbReference type="SAM" id="SignalP"/>
    </source>
</evidence>
<sequence precursor="true">MRFYAPLLALVLLLSFAQPNVRAEDATSTEKTQQVVVHLSHFTDDLHRCFMALKVASLLQEHGAEVTIFLDLEGVRLAERRQLLDLTWGQDSPPLSEHYDKFIDAGGKLVLCPHCAKSARIGSGALKRHAAIATMPSLAKLLLDADKVMDY</sequence>
<evidence type="ECO:0000313" key="2">
    <source>
        <dbReference type="EMBL" id="QDV24649.1"/>
    </source>
</evidence>
<dbReference type="SUPFAM" id="SSF75169">
    <property type="entry name" value="DsrEFH-like"/>
    <property type="match status" value="1"/>
</dbReference>
<feature type="chain" id="PRO_5022160605" evidence="1">
    <location>
        <begin position="24"/>
        <end position="151"/>
    </location>
</feature>
<dbReference type="Gene3D" id="3.40.1260.10">
    <property type="entry name" value="DsrEFH-like"/>
    <property type="match status" value="1"/>
</dbReference>
<reference evidence="2 3" key="1">
    <citation type="submission" date="2019-02" db="EMBL/GenBank/DDBJ databases">
        <title>Deep-cultivation of Planctomycetes and their phenomic and genomic characterization uncovers novel biology.</title>
        <authorList>
            <person name="Wiegand S."/>
            <person name="Jogler M."/>
            <person name="Boedeker C."/>
            <person name="Pinto D."/>
            <person name="Vollmers J."/>
            <person name="Rivas-Marin E."/>
            <person name="Kohn T."/>
            <person name="Peeters S.H."/>
            <person name="Heuer A."/>
            <person name="Rast P."/>
            <person name="Oberbeckmann S."/>
            <person name="Bunk B."/>
            <person name="Jeske O."/>
            <person name="Meyerdierks A."/>
            <person name="Storesund J.E."/>
            <person name="Kallscheuer N."/>
            <person name="Luecker S."/>
            <person name="Lage O.M."/>
            <person name="Pohl T."/>
            <person name="Merkel B.J."/>
            <person name="Hornburger P."/>
            <person name="Mueller R.-W."/>
            <person name="Bruemmer F."/>
            <person name="Labrenz M."/>
            <person name="Spormann A.M."/>
            <person name="Op den Camp H."/>
            <person name="Overmann J."/>
            <person name="Amann R."/>
            <person name="Jetten M.S.M."/>
            <person name="Mascher T."/>
            <person name="Medema M.H."/>
            <person name="Devos D.P."/>
            <person name="Kaster A.-K."/>
            <person name="Ovreas L."/>
            <person name="Rohde M."/>
            <person name="Galperin M.Y."/>
            <person name="Jogler C."/>
        </authorList>
    </citation>
    <scope>NUCLEOTIDE SEQUENCE [LARGE SCALE GENOMIC DNA]</scope>
    <source>
        <strain evidence="2 3">Q31a</strain>
    </source>
</reference>
<dbReference type="InterPro" id="IPR003787">
    <property type="entry name" value="Sulphur_relay_DsrE/F-like"/>
</dbReference>
<feature type="signal peptide" evidence="1">
    <location>
        <begin position="1"/>
        <end position="23"/>
    </location>
</feature>
<dbReference type="RefSeq" id="WP_145078562.1">
    <property type="nucleotide sequence ID" value="NZ_CP036298.1"/>
</dbReference>
<dbReference type="Proteomes" id="UP000318017">
    <property type="component" value="Chromosome"/>
</dbReference>
<keyword evidence="1" id="KW-0732">Signal</keyword>
<gene>
    <name evidence="2" type="ORF">Q31a_29690</name>
</gene>
<name>A0A518G7T9_9BACT</name>
<dbReference type="Pfam" id="PF02635">
    <property type="entry name" value="DsrE"/>
    <property type="match status" value="1"/>
</dbReference>
<proteinExistence type="predicted"/>
<dbReference type="InterPro" id="IPR027396">
    <property type="entry name" value="DsrEFH-like"/>
</dbReference>
<accession>A0A518G7T9</accession>
<dbReference type="AlphaFoldDB" id="A0A518G7T9"/>
<keyword evidence="3" id="KW-1185">Reference proteome</keyword>
<protein>
    <submittedName>
        <fullName evidence="2">DsrE/DsrF-like family protein</fullName>
    </submittedName>
</protein>